<evidence type="ECO:0000256" key="3">
    <source>
        <dbReference type="ARBA" id="ARBA00022448"/>
    </source>
</evidence>
<evidence type="ECO:0000313" key="12">
    <source>
        <dbReference type="EMBL" id="KAB7890124.1"/>
    </source>
</evidence>
<evidence type="ECO:0000256" key="9">
    <source>
        <dbReference type="ARBA" id="ARBA00023136"/>
    </source>
</evidence>
<keyword evidence="5" id="KW-0997">Cell inner membrane</keyword>
<evidence type="ECO:0000256" key="2">
    <source>
        <dbReference type="ARBA" id="ARBA00005811"/>
    </source>
</evidence>
<keyword evidence="6 10" id="KW-0812">Transmembrane</keyword>
<evidence type="ECO:0000256" key="6">
    <source>
        <dbReference type="ARBA" id="ARBA00022692"/>
    </source>
</evidence>
<feature type="transmembrane region" description="Helical" evidence="11">
    <location>
        <begin position="12"/>
        <end position="33"/>
    </location>
</feature>
<dbReference type="GO" id="GO:0005886">
    <property type="term" value="C:plasma membrane"/>
    <property type="evidence" value="ECO:0007669"/>
    <property type="project" value="UniProtKB-SubCell"/>
</dbReference>
<evidence type="ECO:0000256" key="8">
    <source>
        <dbReference type="ARBA" id="ARBA00022989"/>
    </source>
</evidence>
<name>A0A6L4WXD1_9BACT</name>
<evidence type="ECO:0000256" key="1">
    <source>
        <dbReference type="ARBA" id="ARBA00004249"/>
    </source>
</evidence>
<evidence type="ECO:0000256" key="4">
    <source>
        <dbReference type="ARBA" id="ARBA00022475"/>
    </source>
</evidence>
<keyword evidence="8 11" id="KW-1133">Transmembrane helix</keyword>
<dbReference type="PANTHER" id="PTHR30558">
    <property type="entry name" value="EXBD MEMBRANE COMPONENT OF PMF-DRIVEN MACROMOLECULE IMPORT SYSTEM"/>
    <property type="match status" value="1"/>
</dbReference>
<evidence type="ECO:0000256" key="7">
    <source>
        <dbReference type="ARBA" id="ARBA00022927"/>
    </source>
</evidence>
<proteinExistence type="inferred from homology"/>
<protein>
    <submittedName>
        <fullName evidence="12">Biopolymer transporter ExbD</fullName>
    </submittedName>
</protein>
<keyword evidence="4" id="KW-1003">Cell membrane</keyword>
<dbReference type="Gene3D" id="3.30.420.270">
    <property type="match status" value="1"/>
</dbReference>
<dbReference type="Pfam" id="PF02472">
    <property type="entry name" value="ExbD"/>
    <property type="match status" value="1"/>
</dbReference>
<dbReference type="PANTHER" id="PTHR30558:SF12">
    <property type="entry name" value="BIOPOLYMER TRANSPORT PROTEIN EXBD"/>
    <property type="match status" value="1"/>
</dbReference>
<dbReference type="GO" id="GO:0015031">
    <property type="term" value="P:protein transport"/>
    <property type="evidence" value="ECO:0007669"/>
    <property type="project" value="UniProtKB-KW"/>
</dbReference>
<dbReference type="AlphaFoldDB" id="A0A6L4WXD1"/>
<dbReference type="EMBL" id="WFKK01000007">
    <property type="protein sequence ID" value="KAB7890124.1"/>
    <property type="molecule type" value="Genomic_DNA"/>
</dbReference>
<comment type="subcellular location">
    <subcellularLocation>
        <location evidence="1">Cell inner membrane</location>
        <topology evidence="1">Single-pass type II membrane protein</topology>
    </subcellularLocation>
    <subcellularLocation>
        <location evidence="10">Cell membrane</location>
        <topology evidence="10">Single-pass type II membrane protein</topology>
    </subcellularLocation>
</comment>
<keyword evidence="9 11" id="KW-0472">Membrane</keyword>
<evidence type="ECO:0000256" key="5">
    <source>
        <dbReference type="ARBA" id="ARBA00022519"/>
    </source>
</evidence>
<evidence type="ECO:0000256" key="11">
    <source>
        <dbReference type="SAM" id="Phobius"/>
    </source>
</evidence>
<dbReference type="GO" id="GO:0022857">
    <property type="term" value="F:transmembrane transporter activity"/>
    <property type="evidence" value="ECO:0007669"/>
    <property type="project" value="InterPro"/>
</dbReference>
<comment type="caution">
    <text evidence="12">The sequence shown here is derived from an EMBL/GenBank/DDBJ whole genome shotgun (WGS) entry which is preliminary data.</text>
</comment>
<reference evidence="12 13" key="1">
    <citation type="submission" date="2019-10" db="EMBL/GenBank/DDBJ databases">
        <title>Poseidonibacter ostreae sp. nov., isolated from the gut of the Ostrea denselamellosa.</title>
        <authorList>
            <person name="Choi A."/>
        </authorList>
    </citation>
    <scope>NUCLEOTIDE SEQUENCE [LARGE SCALE GENOMIC DNA]</scope>
    <source>
        <strain evidence="12 13">SJOD-M-33</strain>
    </source>
</reference>
<comment type="similarity">
    <text evidence="2 10">Belongs to the ExbD/TolR family.</text>
</comment>
<evidence type="ECO:0000313" key="13">
    <source>
        <dbReference type="Proteomes" id="UP000472839"/>
    </source>
</evidence>
<accession>A0A6L4WXD1</accession>
<dbReference type="InterPro" id="IPR003400">
    <property type="entry name" value="ExbD"/>
</dbReference>
<evidence type="ECO:0000256" key="10">
    <source>
        <dbReference type="RuleBase" id="RU003879"/>
    </source>
</evidence>
<dbReference type="Proteomes" id="UP000472839">
    <property type="component" value="Unassembled WGS sequence"/>
</dbReference>
<gene>
    <name evidence="12" type="ORF">GBG19_03895</name>
</gene>
<keyword evidence="3 10" id="KW-0813">Transport</keyword>
<sequence length="129" mass="14651">MYDFNQKPDLNITPLVDVMLVLLAILMVTAPVINYEESINLPKGSKSKQVSDFKKIDIQIDKDRVVIINKKKYDIANFPDSFLLFVDGKDKNTPVHIRADKSLKYDDIIFVLKSVKESGFFKVALVTDG</sequence>
<organism evidence="12 13">
    <name type="scientific">Poseidonibacter ostreae</name>
    <dbReference type="NCBI Taxonomy" id="2654171"/>
    <lineage>
        <taxon>Bacteria</taxon>
        <taxon>Pseudomonadati</taxon>
        <taxon>Campylobacterota</taxon>
        <taxon>Epsilonproteobacteria</taxon>
        <taxon>Campylobacterales</taxon>
        <taxon>Arcobacteraceae</taxon>
        <taxon>Poseidonibacter</taxon>
    </lineage>
</organism>
<keyword evidence="7 10" id="KW-0653">Protein transport</keyword>